<evidence type="ECO:0008006" key="3">
    <source>
        <dbReference type="Google" id="ProtNLM"/>
    </source>
</evidence>
<protein>
    <recommendedName>
        <fullName evidence="3">Rho-binding antiterminator</fullName>
    </recommendedName>
</protein>
<name>A0ABP8FEK1_9BACT</name>
<evidence type="ECO:0000313" key="1">
    <source>
        <dbReference type="EMBL" id="GAA4301680.1"/>
    </source>
</evidence>
<reference evidence="2" key="1">
    <citation type="journal article" date="2019" name="Int. J. Syst. Evol. Microbiol.">
        <title>The Global Catalogue of Microorganisms (GCM) 10K type strain sequencing project: providing services to taxonomists for standard genome sequencing and annotation.</title>
        <authorList>
            <consortium name="The Broad Institute Genomics Platform"/>
            <consortium name="The Broad Institute Genome Sequencing Center for Infectious Disease"/>
            <person name="Wu L."/>
            <person name="Ma J."/>
        </authorList>
    </citation>
    <scope>NUCLEOTIDE SEQUENCE [LARGE SCALE GENOMIC DNA]</scope>
    <source>
        <strain evidence="2">JCM 17917</strain>
    </source>
</reference>
<gene>
    <name evidence="1" type="ORF">GCM10023183_12950</name>
</gene>
<evidence type="ECO:0000313" key="2">
    <source>
        <dbReference type="Proteomes" id="UP001501844"/>
    </source>
</evidence>
<proteinExistence type="predicted"/>
<dbReference type="EMBL" id="BAABGX010000001">
    <property type="protein sequence ID" value="GAA4301680.1"/>
    <property type="molecule type" value="Genomic_DNA"/>
</dbReference>
<dbReference type="Proteomes" id="UP001501844">
    <property type="component" value="Unassembled WGS sequence"/>
</dbReference>
<accession>A0ABP8FEK1</accession>
<sequence length="99" mass="11356">MLGVSYKRELQDYTLMEKDLPLLDAVQDALATRKSVRIQYVTDIHEYLTVTALIKDLHEEESGLVLELATGEKLRFDQLIRVGQTNSSKYDARDFTCDC</sequence>
<keyword evidence="2" id="KW-1185">Reference proteome</keyword>
<comment type="caution">
    <text evidence="1">The sequence shown here is derived from an EMBL/GenBank/DDBJ whole genome shotgun (WGS) entry which is preliminary data.</text>
</comment>
<organism evidence="1 2">
    <name type="scientific">Nibribacter koreensis</name>
    <dbReference type="NCBI Taxonomy" id="1084519"/>
    <lineage>
        <taxon>Bacteria</taxon>
        <taxon>Pseudomonadati</taxon>
        <taxon>Bacteroidota</taxon>
        <taxon>Cytophagia</taxon>
        <taxon>Cytophagales</taxon>
        <taxon>Hymenobacteraceae</taxon>
        <taxon>Nibribacter</taxon>
    </lineage>
</organism>